<reference evidence="6 7" key="1">
    <citation type="submission" date="2018-06" db="EMBL/GenBank/DDBJ databases">
        <authorList>
            <consortium name="Pathogen Informatics"/>
            <person name="Doyle S."/>
        </authorList>
    </citation>
    <scope>NUCLEOTIDE SEQUENCE [LARGE SCALE GENOMIC DNA]</scope>
    <source>
        <strain evidence="6 7">NCTC13093</strain>
    </source>
</reference>
<dbReference type="SFLD" id="SFLDS00003">
    <property type="entry name" value="Haloacid_Dehalogenase"/>
    <property type="match status" value="1"/>
</dbReference>
<dbReference type="EC" id="3.1.3.18" evidence="4"/>
<comment type="pathway">
    <text evidence="2">Organic acid metabolism; glycolate biosynthesis; glycolate from 2-phosphoglycolate: step 1/1.</text>
</comment>
<dbReference type="GO" id="GO:0008967">
    <property type="term" value="F:phosphoglycolate phosphatase activity"/>
    <property type="evidence" value="ECO:0007669"/>
    <property type="project" value="UniProtKB-EC"/>
</dbReference>
<dbReference type="InterPro" id="IPR041492">
    <property type="entry name" value="HAD_2"/>
</dbReference>
<dbReference type="SUPFAM" id="SSF56784">
    <property type="entry name" value="HAD-like"/>
    <property type="match status" value="1"/>
</dbReference>
<evidence type="ECO:0000256" key="3">
    <source>
        <dbReference type="ARBA" id="ARBA00006171"/>
    </source>
</evidence>
<gene>
    <name evidence="6" type="primary">gph_4</name>
    <name evidence="5" type="synonym">gph_1</name>
    <name evidence="5" type="ORF">NCTC13093_01082</name>
    <name evidence="6" type="ORF">NCTC13093_02548</name>
</gene>
<dbReference type="PRINTS" id="PR00413">
    <property type="entry name" value="HADHALOGNASE"/>
</dbReference>
<dbReference type="Gene3D" id="3.40.50.1000">
    <property type="entry name" value="HAD superfamily/HAD-like"/>
    <property type="match status" value="1"/>
</dbReference>
<name>A0A2X0W056_9GAMM</name>
<dbReference type="Pfam" id="PF13419">
    <property type="entry name" value="HAD_2"/>
    <property type="match status" value="1"/>
</dbReference>
<evidence type="ECO:0000256" key="4">
    <source>
        <dbReference type="ARBA" id="ARBA00013078"/>
    </source>
</evidence>
<dbReference type="InterPro" id="IPR036412">
    <property type="entry name" value="HAD-like_sf"/>
</dbReference>
<evidence type="ECO:0000313" key="6">
    <source>
        <dbReference type="EMBL" id="SPT78916.1"/>
    </source>
</evidence>
<accession>A0A2X0W056</accession>
<dbReference type="InterPro" id="IPR050155">
    <property type="entry name" value="HAD-like_hydrolase_sf"/>
</dbReference>
<dbReference type="GO" id="GO:0006281">
    <property type="term" value="P:DNA repair"/>
    <property type="evidence" value="ECO:0007669"/>
    <property type="project" value="TreeGrafter"/>
</dbReference>
<proteinExistence type="inferred from homology"/>
<dbReference type="PANTHER" id="PTHR43434">
    <property type="entry name" value="PHOSPHOGLYCOLATE PHOSPHATASE"/>
    <property type="match status" value="1"/>
</dbReference>
<comment type="catalytic activity">
    <reaction evidence="1">
        <text>2-phosphoglycolate + H2O = glycolate + phosphate</text>
        <dbReference type="Rhea" id="RHEA:14369"/>
        <dbReference type="ChEBI" id="CHEBI:15377"/>
        <dbReference type="ChEBI" id="CHEBI:29805"/>
        <dbReference type="ChEBI" id="CHEBI:43474"/>
        <dbReference type="ChEBI" id="CHEBI:58033"/>
        <dbReference type="EC" id="3.1.3.18"/>
    </reaction>
</comment>
<protein>
    <recommendedName>
        <fullName evidence="4">phosphoglycolate phosphatase</fullName>
        <ecNumber evidence="4">3.1.3.18</ecNumber>
    </recommendedName>
</protein>
<dbReference type="PANTHER" id="PTHR43434:SF1">
    <property type="entry name" value="PHOSPHOGLYCOLATE PHOSPHATASE"/>
    <property type="match status" value="1"/>
</dbReference>
<keyword evidence="7" id="KW-1185">Reference proteome</keyword>
<dbReference type="Gene3D" id="1.10.150.240">
    <property type="entry name" value="Putative phosphatase, domain 2"/>
    <property type="match status" value="1"/>
</dbReference>
<dbReference type="EMBL" id="UAPV01000006">
    <property type="protein sequence ID" value="SPT78916.1"/>
    <property type="molecule type" value="Genomic_DNA"/>
</dbReference>
<evidence type="ECO:0000256" key="1">
    <source>
        <dbReference type="ARBA" id="ARBA00000830"/>
    </source>
</evidence>
<dbReference type="InterPro" id="IPR023198">
    <property type="entry name" value="PGP-like_dom2"/>
</dbReference>
<evidence type="ECO:0000256" key="2">
    <source>
        <dbReference type="ARBA" id="ARBA00004818"/>
    </source>
</evidence>
<evidence type="ECO:0000313" key="5">
    <source>
        <dbReference type="EMBL" id="SPT69702.1"/>
    </source>
</evidence>
<dbReference type="NCBIfam" id="NF009695">
    <property type="entry name" value="PRK13222.1-2"/>
    <property type="match status" value="1"/>
</dbReference>
<dbReference type="EMBL" id="UAPV01000001">
    <property type="protein sequence ID" value="SPT69702.1"/>
    <property type="molecule type" value="Genomic_DNA"/>
</dbReference>
<evidence type="ECO:0000313" key="7">
    <source>
        <dbReference type="Proteomes" id="UP000250086"/>
    </source>
</evidence>
<dbReference type="RefSeq" id="WP_113743850.1">
    <property type="nucleotide sequence ID" value="NZ_UAPV01000001.1"/>
</dbReference>
<keyword evidence="6" id="KW-0378">Hydrolase</keyword>
<organism evidence="6 7">
    <name type="scientific">Anaerobiospirillum thomasii</name>
    <dbReference type="NCBI Taxonomy" id="179995"/>
    <lineage>
        <taxon>Bacteria</taxon>
        <taxon>Pseudomonadati</taxon>
        <taxon>Pseudomonadota</taxon>
        <taxon>Gammaproteobacteria</taxon>
        <taxon>Aeromonadales</taxon>
        <taxon>Succinivibrionaceae</taxon>
        <taxon>Anaerobiospirillum</taxon>
    </lineage>
</organism>
<dbReference type="AlphaFoldDB" id="A0A2X0W056"/>
<dbReference type="GO" id="GO:0005829">
    <property type="term" value="C:cytosol"/>
    <property type="evidence" value="ECO:0007669"/>
    <property type="project" value="TreeGrafter"/>
</dbReference>
<dbReference type="SFLD" id="SFLDG01135">
    <property type="entry name" value="C1.5.6:_HAD__Beta-PGM__Phospha"/>
    <property type="match status" value="1"/>
</dbReference>
<sequence>MKKDILLFDLDGTLAHTLPQLAIAASKVAQKMGYFVPSVEEIATYVGNGANMLLARTLRHSIDAKIEDIDESVLKEAREHFNSFYLQGLGSDYSIYPHVKEGLVYFKELGIKMAVITNKPQLFAVPLLEHMQVYELFDYVLGGEVLDKKKPDPYPLIYVLEKLGGSVDAALMVGDSVNDIKAGQNCNMDTVGFSYGYNMGCDIRECNPTYAFDSFSQLIELIDSMYTK</sequence>
<dbReference type="NCBIfam" id="TIGR01549">
    <property type="entry name" value="HAD-SF-IA-v1"/>
    <property type="match status" value="1"/>
</dbReference>
<dbReference type="Proteomes" id="UP000250086">
    <property type="component" value="Unassembled WGS sequence"/>
</dbReference>
<comment type="similarity">
    <text evidence="3">Belongs to the HAD-like hydrolase superfamily. CbbY/CbbZ/Gph/YieH family.</text>
</comment>
<dbReference type="SFLD" id="SFLDG01129">
    <property type="entry name" value="C1.5:_HAD__Beta-PGM__Phosphata"/>
    <property type="match status" value="1"/>
</dbReference>
<dbReference type="FunFam" id="3.40.50.1000:FF:000022">
    <property type="entry name" value="Phosphoglycolate phosphatase"/>
    <property type="match status" value="1"/>
</dbReference>
<dbReference type="InterPro" id="IPR006439">
    <property type="entry name" value="HAD-SF_hydro_IA"/>
</dbReference>
<dbReference type="InterPro" id="IPR023214">
    <property type="entry name" value="HAD_sf"/>
</dbReference>